<evidence type="ECO:0000313" key="2">
    <source>
        <dbReference type="EMBL" id="QFR59713.1"/>
    </source>
</evidence>
<organism evidence="2 3">
    <name type="scientific">Acinetobacter phage VB_ApiP_XC38</name>
    <dbReference type="NCBI Taxonomy" id="2655002"/>
    <lineage>
        <taxon>Viruses</taxon>
        <taxon>Duplodnaviria</taxon>
        <taxon>Heunggongvirae</taxon>
        <taxon>Uroviricota</taxon>
        <taxon>Caudoviricetes</taxon>
        <taxon>Schitoviridae</taxon>
        <taxon>Exceevirus</taxon>
        <taxon>Exceevirus Xc38</taxon>
    </lineage>
</organism>
<protein>
    <submittedName>
        <fullName evidence="2">Putative HNH endonuclease</fullName>
    </submittedName>
</protein>
<proteinExistence type="predicted"/>
<dbReference type="Gene3D" id="3.90.75.20">
    <property type="match status" value="1"/>
</dbReference>
<evidence type="ECO:0000259" key="1">
    <source>
        <dbReference type="Pfam" id="PF13392"/>
    </source>
</evidence>
<keyword evidence="2" id="KW-0540">Nuclease</keyword>
<sequence>MLKIIQKLSSSHSLCECHECNSHYKVNHKPSKLNKISHLCDLCSSLSNQVVNQALVKKFFNYDALTGELTWRLPTRNSNVGDSVGAVSNGYKQVSIGNVLYKVHHIIWLYVHGYLPTIIDHDNHNGLDNRLCNLAEVTQAENNRNMSKRTDNSSGHTGIRTTPLGKFVVRVAQKHIGTFDKIADALAARDSEYARLNFNPKHGT</sequence>
<dbReference type="SUPFAM" id="SSF54060">
    <property type="entry name" value="His-Me finger endonucleases"/>
    <property type="match status" value="1"/>
</dbReference>
<dbReference type="InterPro" id="IPR044925">
    <property type="entry name" value="His-Me_finger_sf"/>
</dbReference>
<keyword evidence="3" id="KW-1185">Reference proteome</keyword>
<feature type="domain" description="HNH nuclease" evidence="1">
    <location>
        <begin position="101"/>
        <end position="144"/>
    </location>
</feature>
<evidence type="ECO:0000313" key="3">
    <source>
        <dbReference type="Proteomes" id="UP000326537"/>
    </source>
</evidence>
<dbReference type="InterPro" id="IPR003615">
    <property type="entry name" value="HNH_nuc"/>
</dbReference>
<reference evidence="2 3" key="1">
    <citation type="submission" date="2019-09" db="EMBL/GenBank/DDBJ databases">
        <title>The characteristics and genome analysis of VB_ApiP_XC38, a novel N4-like phage Infecting Acinetobacter pittii.</title>
        <authorList>
            <person name="Cheng M."/>
        </authorList>
    </citation>
    <scope>NUCLEOTIDE SEQUENCE [LARGE SCALE GENOMIC DNA]</scope>
</reference>
<dbReference type="EMBL" id="MN508356">
    <property type="protein sequence ID" value="QFR59713.1"/>
    <property type="molecule type" value="Genomic_DNA"/>
</dbReference>
<dbReference type="Pfam" id="PF13392">
    <property type="entry name" value="HNH_3"/>
    <property type="match status" value="1"/>
</dbReference>
<keyword evidence="2" id="KW-0378">Hydrolase</keyword>
<name>A0A5P8PR12_9CAUD</name>
<keyword evidence="2" id="KW-0255">Endonuclease</keyword>
<dbReference type="Proteomes" id="UP000326537">
    <property type="component" value="Segment"/>
</dbReference>
<accession>A0A5P8PR12</accession>
<dbReference type="GO" id="GO:0004519">
    <property type="term" value="F:endonuclease activity"/>
    <property type="evidence" value="ECO:0007669"/>
    <property type="project" value="UniProtKB-KW"/>
</dbReference>
<gene>
    <name evidence="2" type="ORF">VBApiPXC38_26</name>
</gene>